<dbReference type="EMBL" id="AE000512">
    <property type="protein sequence ID" value="AAD35900.1"/>
    <property type="molecule type" value="Genomic_DNA"/>
</dbReference>
<organism evidence="3 4">
    <name type="scientific">Thermotoga maritima (strain ATCC 43589 / DSM 3109 / JCM 10099 / NBRC 100826 / MSB8)</name>
    <dbReference type="NCBI Taxonomy" id="243274"/>
    <lineage>
        <taxon>Bacteria</taxon>
        <taxon>Thermotogati</taxon>
        <taxon>Thermotogota</taxon>
        <taxon>Thermotogae</taxon>
        <taxon>Thermotogales</taxon>
        <taxon>Thermotogaceae</taxon>
        <taxon>Thermotoga</taxon>
    </lineage>
</organism>
<dbReference type="EnsemblBacteria" id="AAD35900">
    <property type="protein sequence ID" value="AAD35900"/>
    <property type="gene ID" value="TM_0818"/>
</dbReference>
<dbReference type="PANTHER" id="PTHR34136:SF1">
    <property type="entry name" value="UDP-N-ACETYL-D-MANNOSAMINURONIC ACID TRANSFERASE"/>
    <property type="match status" value="1"/>
</dbReference>
<keyword evidence="4" id="KW-1185">Reference proteome</keyword>
<dbReference type="CAZy" id="GT26">
    <property type="family name" value="Glycosyltransferase Family 26"/>
</dbReference>
<dbReference type="AlphaFoldDB" id="Q9WZS5"/>
<keyword evidence="2" id="KW-0808">Transferase</keyword>
<evidence type="ECO:0000313" key="4">
    <source>
        <dbReference type="Proteomes" id="UP000008183"/>
    </source>
</evidence>
<dbReference type="Pfam" id="PF03808">
    <property type="entry name" value="Glyco_tran_WecG"/>
    <property type="match status" value="1"/>
</dbReference>
<dbReference type="KEGG" id="tma:TM0818"/>
<sequence>MWGFPRAGSSPALGTSRKRRSFLRFFLEENGVKEIELFGTKVLSGTRREFLNAIEERIEKNIKTFVVTMNASILLKAIEDAGYRAIVNSADLVVPDGFGVVWAMKTLTGETTERLPGVEIMKHLCERSKEKGWKVYLLGTKREIVEKAKQVLERSGVRVVGCHDGFFSEKESPKIVEDVNRSSTDLLFVGMGVPRQEEWIYRNFPQLNVKLAMGVGGSIDVVSGKKKRAPEWVQRMNLEWLYRFFQSPLSKRKVPVQVSKFVFFVLREKLKNRN</sequence>
<dbReference type="PANTHER" id="PTHR34136">
    <property type="match status" value="1"/>
</dbReference>
<dbReference type="InParanoid" id="Q9WZS5"/>
<evidence type="ECO:0000256" key="1">
    <source>
        <dbReference type="ARBA" id="ARBA00022676"/>
    </source>
</evidence>
<keyword evidence="1" id="KW-0328">Glycosyltransferase</keyword>
<dbReference type="Proteomes" id="UP000008183">
    <property type="component" value="Chromosome"/>
</dbReference>
<dbReference type="NCBIfam" id="TIGR00696">
    <property type="entry name" value="wecG_tagA_cpsF"/>
    <property type="match status" value="1"/>
</dbReference>
<dbReference type="OrthoDB" id="9771846at2"/>
<dbReference type="FunCoup" id="Q9WZS5">
    <property type="interactions" value="45"/>
</dbReference>
<name>Q9WZS5_THEMA</name>
<accession>Q9WZS5</accession>
<evidence type="ECO:0000313" key="3">
    <source>
        <dbReference type="EMBL" id="AAD35900.1"/>
    </source>
</evidence>
<dbReference type="InterPro" id="IPR004629">
    <property type="entry name" value="WecG_TagA_CpsF"/>
</dbReference>
<dbReference type="GO" id="GO:0016758">
    <property type="term" value="F:hexosyltransferase activity"/>
    <property type="evidence" value="ECO:0000318"/>
    <property type="project" value="GO_Central"/>
</dbReference>
<proteinExistence type="predicted"/>
<dbReference type="PATRIC" id="fig|243274.5.peg.830"/>
<dbReference type="PIR" id="E72329">
    <property type="entry name" value="E72329"/>
</dbReference>
<dbReference type="CDD" id="cd06533">
    <property type="entry name" value="Glyco_transf_WecG_TagA"/>
    <property type="match status" value="1"/>
</dbReference>
<protein>
    <submittedName>
        <fullName evidence="3">Lipopolysaccharide biosynthesis protein, putative</fullName>
    </submittedName>
</protein>
<reference evidence="3 4" key="1">
    <citation type="journal article" date="1999" name="Nature">
        <title>Evidence for lateral gene transfer between Archaea and Bacteria from genome sequence of Thermotoga maritima.</title>
        <authorList>
            <person name="Nelson K.E."/>
            <person name="Clayton R.A."/>
            <person name="Gill S.R."/>
            <person name="Gwinn M.L."/>
            <person name="Dodson R.J."/>
            <person name="Haft D.H."/>
            <person name="Hickey E.K."/>
            <person name="Peterson J.D."/>
            <person name="Nelson W.C."/>
            <person name="Ketchum K.A."/>
            <person name="McDonald L."/>
            <person name="Utterback T.R."/>
            <person name="Malek J.A."/>
            <person name="Linher K.D."/>
            <person name="Garrett M.M."/>
            <person name="Stewart A.M."/>
            <person name="Cotton M.D."/>
            <person name="Pratt M.S."/>
            <person name="Phillips C.A."/>
            <person name="Richardson D."/>
            <person name="Heidelberg J."/>
            <person name="Sutton G.G."/>
            <person name="Fleischmann R.D."/>
            <person name="White O."/>
            <person name="Salzberg S.L."/>
            <person name="Smith H.O."/>
            <person name="Venter J.C."/>
            <person name="Fraser C.M."/>
        </authorList>
    </citation>
    <scope>NUCLEOTIDE SEQUENCE [LARGE SCALE GENOMIC DNA]</scope>
    <source>
        <strain evidence="4">ATCC 43589 / DSM 3109 / JCM 10099 / NBRC 100826 / MSB8</strain>
    </source>
</reference>
<evidence type="ECO:0000256" key="2">
    <source>
        <dbReference type="ARBA" id="ARBA00022679"/>
    </source>
</evidence>
<gene>
    <name evidence="3" type="ordered locus">TM_0818</name>
</gene>
<dbReference type="PaxDb" id="243274-THEMA_00555"/>